<dbReference type="AlphaFoldDB" id="A0AAD8JMM2"/>
<evidence type="ECO:0000313" key="1">
    <source>
        <dbReference type="EMBL" id="KAK1405282.1"/>
    </source>
</evidence>
<reference evidence="1" key="1">
    <citation type="submission" date="2023-02" db="EMBL/GenBank/DDBJ databases">
        <title>Genome of toxic invasive species Heracleum sosnowskyi carries increased number of genes despite the absence of recent whole-genome duplications.</title>
        <authorList>
            <person name="Schelkunov M."/>
            <person name="Shtratnikova V."/>
            <person name="Makarenko M."/>
            <person name="Klepikova A."/>
            <person name="Omelchenko D."/>
            <person name="Novikova G."/>
            <person name="Obukhova E."/>
            <person name="Bogdanov V."/>
            <person name="Penin A."/>
            <person name="Logacheva M."/>
        </authorList>
    </citation>
    <scope>NUCLEOTIDE SEQUENCE</scope>
    <source>
        <strain evidence="1">Hsosn_3</strain>
        <tissue evidence="1">Leaf</tissue>
    </source>
</reference>
<dbReference type="EMBL" id="JAUIZM010000001">
    <property type="protein sequence ID" value="KAK1405282.1"/>
    <property type="molecule type" value="Genomic_DNA"/>
</dbReference>
<organism evidence="1 2">
    <name type="scientific">Heracleum sosnowskyi</name>
    <dbReference type="NCBI Taxonomy" id="360622"/>
    <lineage>
        <taxon>Eukaryota</taxon>
        <taxon>Viridiplantae</taxon>
        <taxon>Streptophyta</taxon>
        <taxon>Embryophyta</taxon>
        <taxon>Tracheophyta</taxon>
        <taxon>Spermatophyta</taxon>
        <taxon>Magnoliopsida</taxon>
        <taxon>eudicotyledons</taxon>
        <taxon>Gunneridae</taxon>
        <taxon>Pentapetalae</taxon>
        <taxon>asterids</taxon>
        <taxon>campanulids</taxon>
        <taxon>Apiales</taxon>
        <taxon>Apiaceae</taxon>
        <taxon>Apioideae</taxon>
        <taxon>apioid superclade</taxon>
        <taxon>Tordylieae</taxon>
        <taxon>Tordyliinae</taxon>
        <taxon>Heracleum</taxon>
    </lineage>
</organism>
<protein>
    <submittedName>
        <fullName evidence="1">Uncharacterized protein</fullName>
    </submittedName>
</protein>
<sequence length="111" mass="12247">MLFKLSGMEASTTKQKAFMVVGINIAITSTKWCDSVRQTRMPSREAHMQEGSSSTNRTNAGCDCKATESSLPCLFIGEMLEEMIKPNMPIVVHGEVINLDDVDILDHENAL</sequence>
<proteinExistence type="predicted"/>
<name>A0AAD8JMM2_9APIA</name>
<comment type="caution">
    <text evidence="1">The sequence shown here is derived from an EMBL/GenBank/DDBJ whole genome shotgun (WGS) entry which is preliminary data.</text>
</comment>
<gene>
    <name evidence="1" type="ORF">POM88_004887</name>
</gene>
<dbReference type="Proteomes" id="UP001237642">
    <property type="component" value="Unassembled WGS sequence"/>
</dbReference>
<keyword evidence="2" id="KW-1185">Reference proteome</keyword>
<reference evidence="1" key="2">
    <citation type="submission" date="2023-05" db="EMBL/GenBank/DDBJ databases">
        <authorList>
            <person name="Schelkunov M.I."/>
        </authorList>
    </citation>
    <scope>NUCLEOTIDE SEQUENCE</scope>
    <source>
        <strain evidence="1">Hsosn_3</strain>
        <tissue evidence="1">Leaf</tissue>
    </source>
</reference>
<accession>A0AAD8JMM2</accession>
<evidence type="ECO:0000313" key="2">
    <source>
        <dbReference type="Proteomes" id="UP001237642"/>
    </source>
</evidence>